<feature type="compositionally biased region" description="Polar residues" evidence="1">
    <location>
        <begin position="116"/>
        <end position="129"/>
    </location>
</feature>
<protein>
    <submittedName>
        <fullName evidence="3">Uncharacterized protein</fullName>
    </submittedName>
</protein>
<keyword evidence="2" id="KW-1133">Transmembrane helix</keyword>
<keyword evidence="2" id="KW-0812">Transmembrane</keyword>
<comment type="caution">
    <text evidence="3">The sequence shown here is derived from an EMBL/GenBank/DDBJ whole genome shotgun (WGS) entry which is preliminary data.</text>
</comment>
<name>A0A4C1ZKK2_EUMVA</name>
<feature type="region of interest" description="Disordered" evidence="1">
    <location>
        <begin position="100"/>
        <end position="130"/>
    </location>
</feature>
<reference evidence="3 4" key="1">
    <citation type="journal article" date="2019" name="Commun. Biol.">
        <title>The bagworm genome reveals a unique fibroin gene that provides high tensile strength.</title>
        <authorList>
            <person name="Kono N."/>
            <person name="Nakamura H."/>
            <person name="Ohtoshi R."/>
            <person name="Tomita M."/>
            <person name="Numata K."/>
            <person name="Arakawa K."/>
        </authorList>
    </citation>
    <scope>NUCLEOTIDE SEQUENCE [LARGE SCALE GENOMIC DNA]</scope>
</reference>
<dbReference type="AlphaFoldDB" id="A0A4C1ZKK2"/>
<dbReference type="Proteomes" id="UP000299102">
    <property type="component" value="Unassembled WGS sequence"/>
</dbReference>
<organism evidence="3 4">
    <name type="scientific">Eumeta variegata</name>
    <name type="common">Bagworm moth</name>
    <name type="synonym">Eumeta japonica</name>
    <dbReference type="NCBI Taxonomy" id="151549"/>
    <lineage>
        <taxon>Eukaryota</taxon>
        <taxon>Metazoa</taxon>
        <taxon>Ecdysozoa</taxon>
        <taxon>Arthropoda</taxon>
        <taxon>Hexapoda</taxon>
        <taxon>Insecta</taxon>
        <taxon>Pterygota</taxon>
        <taxon>Neoptera</taxon>
        <taxon>Endopterygota</taxon>
        <taxon>Lepidoptera</taxon>
        <taxon>Glossata</taxon>
        <taxon>Ditrysia</taxon>
        <taxon>Tineoidea</taxon>
        <taxon>Psychidae</taxon>
        <taxon>Oiketicinae</taxon>
        <taxon>Eumeta</taxon>
    </lineage>
</organism>
<accession>A0A4C1ZKK2</accession>
<sequence>MQAGMCLEPCCGQLDGSTKIALRLGRYRILTEYRREVAASAIVFLQAERFTAFRCVRASKLRSVRDLVAVAIFLYEHFFIVVGNVAYVRNRCVACRSAGRHRSGTGTSHGAHHRVLSSQQNDSSATPVSTPACCEVPL</sequence>
<gene>
    <name evidence="3" type="ORF">EVAR_64456_1</name>
</gene>
<evidence type="ECO:0000256" key="2">
    <source>
        <dbReference type="SAM" id="Phobius"/>
    </source>
</evidence>
<feature type="transmembrane region" description="Helical" evidence="2">
    <location>
        <begin position="67"/>
        <end position="87"/>
    </location>
</feature>
<evidence type="ECO:0000313" key="4">
    <source>
        <dbReference type="Proteomes" id="UP000299102"/>
    </source>
</evidence>
<evidence type="ECO:0000256" key="1">
    <source>
        <dbReference type="SAM" id="MobiDB-lite"/>
    </source>
</evidence>
<proteinExistence type="predicted"/>
<keyword evidence="2" id="KW-0472">Membrane</keyword>
<keyword evidence="4" id="KW-1185">Reference proteome</keyword>
<evidence type="ECO:0000313" key="3">
    <source>
        <dbReference type="EMBL" id="GBP87459.1"/>
    </source>
</evidence>
<dbReference type="EMBL" id="BGZK01001861">
    <property type="protein sequence ID" value="GBP87459.1"/>
    <property type="molecule type" value="Genomic_DNA"/>
</dbReference>